<evidence type="ECO:0000313" key="4">
    <source>
        <dbReference type="Proteomes" id="UP000215563"/>
    </source>
</evidence>
<dbReference type="InterPro" id="IPR000415">
    <property type="entry name" value="Nitroreductase-like"/>
</dbReference>
<organism evidence="3 4">
    <name type="scientific">Amycolatopsis alba DSM 44262</name>
    <dbReference type="NCBI Taxonomy" id="1125972"/>
    <lineage>
        <taxon>Bacteria</taxon>
        <taxon>Bacillati</taxon>
        <taxon>Actinomycetota</taxon>
        <taxon>Actinomycetes</taxon>
        <taxon>Pseudonocardiales</taxon>
        <taxon>Pseudonocardiaceae</taxon>
        <taxon>Amycolatopsis</taxon>
    </lineage>
</organism>
<dbReference type="NCBIfam" id="NF047509">
    <property type="entry name" value="Rv3131_FMN_oxido"/>
    <property type="match status" value="1"/>
</dbReference>
<evidence type="ECO:0000256" key="1">
    <source>
        <dbReference type="SAM" id="MobiDB-lite"/>
    </source>
</evidence>
<keyword evidence="4" id="KW-1185">Reference proteome</keyword>
<protein>
    <submittedName>
        <fullName evidence="3">Nitroreductase</fullName>
    </submittedName>
</protein>
<gene>
    <name evidence="3" type="ORF">CFP75_15680</name>
</gene>
<accession>A0A229RVL5</accession>
<name>A0A229RVL5_AMYAL</name>
<dbReference type="InterPro" id="IPR050627">
    <property type="entry name" value="Nitroreductase/BluB"/>
</dbReference>
<dbReference type="RefSeq" id="WP_020635806.1">
    <property type="nucleotide sequence ID" value="NZ_KB913032.1"/>
</dbReference>
<evidence type="ECO:0000313" key="3">
    <source>
        <dbReference type="EMBL" id="OXM50702.1"/>
    </source>
</evidence>
<sequence length="322" mass="34825">MILTEAPVVTAALEAAVRAPSPHNSQPWLFELGPDVIDLVLDEDRVLEVCDPDRREARLSCGAALLNLELAIAVAGWSCDVEFLPRKDRPELLARIAIGPRHRATAAEQSLAASIRARYSNRRPFASTPVPAGARHAVRQAAREEGAKLILLDEVGLLEAVTGLIRRADHLQALDEGFQAELRAWTKENGSRDGVPAYAGGPRPDGGLLPVRHHGESEQAREFERDPVVAVLATPTDGPFAQLRAGRAMQRALLTATSLGLSASFYSQPIEIPSARAVLRSLLGENEHPQAVFRLGYGFPGSTTPRRPVDAVSRTRPGEGHR</sequence>
<proteinExistence type="predicted"/>
<feature type="domain" description="Nitroreductase" evidence="2">
    <location>
        <begin position="222"/>
        <end position="297"/>
    </location>
</feature>
<reference evidence="3 4" key="1">
    <citation type="submission" date="2017-07" db="EMBL/GenBank/DDBJ databases">
        <title>Amycolatopsis alba DSM 44262 Genome sequencing and assembly.</title>
        <authorList>
            <person name="Kaur N."/>
            <person name="Mayilraj S."/>
        </authorList>
    </citation>
    <scope>NUCLEOTIDE SEQUENCE [LARGE SCALE GENOMIC DNA]</scope>
    <source>
        <strain evidence="3 4">DSM 44262</strain>
    </source>
</reference>
<dbReference type="Pfam" id="PF00881">
    <property type="entry name" value="Nitroreductase"/>
    <property type="match status" value="1"/>
</dbReference>
<evidence type="ECO:0000259" key="2">
    <source>
        <dbReference type="Pfam" id="PF00881"/>
    </source>
</evidence>
<dbReference type="InterPro" id="IPR029479">
    <property type="entry name" value="Nitroreductase"/>
</dbReference>
<comment type="caution">
    <text evidence="3">The sequence shown here is derived from an EMBL/GenBank/DDBJ whole genome shotgun (WGS) entry which is preliminary data.</text>
</comment>
<dbReference type="GO" id="GO:0016491">
    <property type="term" value="F:oxidoreductase activity"/>
    <property type="evidence" value="ECO:0007669"/>
    <property type="project" value="InterPro"/>
</dbReference>
<dbReference type="EMBL" id="NMQU01000038">
    <property type="protein sequence ID" value="OXM50702.1"/>
    <property type="molecule type" value="Genomic_DNA"/>
</dbReference>
<dbReference type="PANTHER" id="PTHR23026">
    <property type="entry name" value="NADPH NITROREDUCTASE"/>
    <property type="match status" value="1"/>
</dbReference>
<dbReference type="Proteomes" id="UP000215563">
    <property type="component" value="Unassembled WGS sequence"/>
</dbReference>
<dbReference type="Gene3D" id="3.40.109.10">
    <property type="entry name" value="NADH Oxidase"/>
    <property type="match status" value="1"/>
</dbReference>
<dbReference type="SUPFAM" id="SSF55469">
    <property type="entry name" value="FMN-dependent nitroreductase-like"/>
    <property type="match status" value="2"/>
</dbReference>
<dbReference type="PANTHER" id="PTHR23026:SF123">
    <property type="entry name" value="NAD(P)H NITROREDUCTASE RV3131-RELATED"/>
    <property type="match status" value="1"/>
</dbReference>
<dbReference type="OrthoDB" id="8156917at2"/>
<dbReference type="AlphaFoldDB" id="A0A229RVL5"/>
<feature type="region of interest" description="Disordered" evidence="1">
    <location>
        <begin position="297"/>
        <end position="322"/>
    </location>
</feature>